<dbReference type="PANTHER" id="PTHR18063">
    <property type="entry name" value="NF-E2 INDUCIBLE PROTEIN"/>
    <property type="match status" value="1"/>
</dbReference>
<evidence type="ECO:0000256" key="1">
    <source>
        <dbReference type="ARBA" id="ARBA00006616"/>
    </source>
</evidence>
<comment type="catalytic activity">
    <reaction evidence="2">
        <text>Thiol-dependent hydrolysis of ester, thioester, amide, peptide and isopeptide bonds formed by the C-terminal Gly of ubiquitin (a 76-residue protein attached to proteins as an intracellular targeting signal).</text>
        <dbReference type="EC" id="3.4.19.12"/>
    </reaction>
</comment>
<evidence type="ECO:0000313" key="6">
    <source>
        <dbReference type="Proteomes" id="UP001164746"/>
    </source>
</evidence>
<keyword evidence="2" id="KW-0788">Thiol protease</keyword>
<name>A0ABY7DZ39_MYAAR</name>
<evidence type="ECO:0000259" key="4">
    <source>
        <dbReference type="Pfam" id="PF04424"/>
    </source>
</evidence>
<comment type="function">
    <text evidence="2">Hydrolase that can specifically remove 'Lys-48'-linked conjugated ubiquitin from proteins. Has exodeubiquitinase activity and has a preference for long polyubiquitin chains. May play a regulatory role at the level of protein turnover.</text>
</comment>
<sequence>MMEGDGKSISQTNQDTTEPRIDSKDVGQARENITPPDVRNDETETTEVKNEPSVDNQNDNSEDSEGSSSDTPVDDFPEDAFIDSDEEKQMETANEKPLIAINDNNTDSKQHENTSDDIPDEKGDQQKSPFKEEPSIDLNVELPSKEGGAVADVPKENDHLQGAGASNNMQESIYHVKWISFKNNKLPIITQNENGPCPLLAIINVLLLQKRISLPLQTEVISVNQLMTHLGDCGVSTPSRLNFEQNMGDAMEVMYKLQTGLDVNVKFTGVRDFEYTQECIIFDLLQIALFHGWLVDPQNKSESEAVGKYSYNQLVERIINLKSSDQPELVSQALVAESFLENSASQLTYHGLSELATQLKNDDLEELLQLVTDQGFLHESNVVWETLGNVDGDCHFVDSNFHTFTKPEPPPLKMDPSNVPFNSEEQIDQDRSNRVQSNPNSKAGPTQLRTSQIVPHFVFSKQYILVLK</sequence>
<feature type="region of interest" description="Disordered" evidence="3">
    <location>
        <begin position="1"/>
        <end position="136"/>
    </location>
</feature>
<dbReference type="InterPro" id="IPR007518">
    <property type="entry name" value="MINDY"/>
</dbReference>
<feature type="compositionally biased region" description="Basic and acidic residues" evidence="3">
    <location>
        <begin position="38"/>
        <end position="52"/>
    </location>
</feature>
<feature type="compositionally biased region" description="Basic and acidic residues" evidence="3">
    <location>
        <begin position="17"/>
        <end position="28"/>
    </location>
</feature>
<feature type="compositionally biased region" description="Polar residues" evidence="3">
    <location>
        <begin position="434"/>
        <end position="447"/>
    </location>
</feature>
<evidence type="ECO:0000256" key="2">
    <source>
        <dbReference type="RuleBase" id="RU367139"/>
    </source>
</evidence>
<proteinExistence type="inferred from homology"/>
<comment type="similarity">
    <text evidence="1 2">Belongs to the MINDY deubiquitinase family. FAM63 subfamily.</text>
</comment>
<evidence type="ECO:0000313" key="5">
    <source>
        <dbReference type="EMBL" id="WAR01930.1"/>
    </source>
</evidence>
<feature type="domain" description="MINDY deubiquitinase" evidence="4">
    <location>
        <begin position="173"/>
        <end position="364"/>
    </location>
</feature>
<dbReference type="PANTHER" id="PTHR18063:SF6">
    <property type="entry name" value="UBIQUITIN CARBOXYL-TERMINAL HYDROLASE"/>
    <property type="match status" value="1"/>
</dbReference>
<organism evidence="5 6">
    <name type="scientific">Mya arenaria</name>
    <name type="common">Soft-shell clam</name>
    <dbReference type="NCBI Taxonomy" id="6604"/>
    <lineage>
        <taxon>Eukaryota</taxon>
        <taxon>Metazoa</taxon>
        <taxon>Spiralia</taxon>
        <taxon>Lophotrochozoa</taxon>
        <taxon>Mollusca</taxon>
        <taxon>Bivalvia</taxon>
        <taxon>Autobranchia</taxon>
        <taxon>Heteroconchia</taxon>
        <taxon>Euheterodonta</taxon>
        <taxon>Imparidentia</taxon>
        <taxon>Neoheterodontei</taxon>
        <taxon>Myida</taxon>
        <taxon>Myoidea</taxon>
        <taxon>Myidae</taxon>
        <taxon>Mya</taxon>
    </lineage>
</organism>
<dbReference type="EC" id="3.4.19.12" evidence="2"/>
<feature type="compositionally biased region" description="Acidic residues" evidence="3">
    <location>
        <begin position="72"/>
        <end position="86"/>
    </location>
</feature>
<dbReference type="Proteomes" id="UP001164746">
    <property type="component" value="Chromosome 4"/>
</dbReference>
<keyword evidence="6" id="KW-1185">Reference proteome</keyword>
<dbReference type="EMBL" id="CP111015">
    <property type="protein sequence ID" value="WAR01930.1"/>
    <property type="molecule type" value="Genomic_DNA"/>
</dbReference>
<keyword evidence="2" id="KW-0833">Ubl conjugation pathway</keyword>
<feature type="compositionally biased region" description="Basic and acidic residues" evidence="3">
    <location>
        <begin position="106"/>
        <end position="134"/>
    </location>
</feature>
<keyword evidence="2" id="KW-0378">Hydrolase</keyword>
<dbReference type="Pfam" id="PF04424">
    <property type="entry name" value="MINDY_DUB"/>
    <property type="match status" value="1"/>
</dbReference>
<evidence type="ECO:0000256" key="3">
    <source>
        <dbReference type="SAM" id="MobiDB-lite"/>
    </source>
</evidence>
<gene>
    <name evidence="5" type="ORF">MAR_008488</name>
</gene>
<reference evidence="5" key="1">
    <citation type="submission" date="2022-11" db="EMBL/GenBank/DDBJ databases">
        <title>Centuries of genome instability and evolution in soft-shell clam transmissible cancer (bioRxiv).</title>
        <authorList>
            <person name="Hart S.F.M."/>
            <person name="Yonemitsu M.A."/>
            <person name="Giersch R.M."/>
            <person name="Beal B.F."/>
            <person name="Arriagada G."/>
            <person name="Davis B.W."/>
            <person name="Ostrander E.A."/>
            <person name="Goff S.P."/>
            <person name="Metzger M.J."/>
        </authorList>
    </citation>
    <scope>NUCLEOTIDE SEQUENCE</scope>
    <source>
        <strain evidence="5">MELC-2E11</strain>
        <tissue evidence="5">Siphon/mantle</tissue>
    </source>
</reference>
<dbReference type="InterPro" id="IPR033979">
    <property type="entry name" value="MINDY_domain"/>
</dbReference>
<protein>
    <recommendedName>
        <fullName evidence="2">Ubiquitin carboxyl-terminal hydrolase</fullName>
        <ecNumber evidence="2">3.4.19.12</ecNumber>
    </recommendedName>
</protein>
<accession>A0ABY7DZ39</accession>
<feature type="region of interest" description="Disordered" evidence="3">
    <location>
        <begin position="406"/>
        <end position="447"/>
    </location>
</feature>
<keyword evidence="2" id="KW-0645">Protease</keyword>